<name>A0AAN7JFB5_QUERU</name>
<evidence type="ECO:0000256" key="9">
    <source>
        <dbReference type="SAM" id="SignalP"/>
    </source>
</evidence>
<gene>
    <name evidence="10" type="ORF">RGQ29_002053</name>
</gene>
<feature type="chain" id="PRO_5042919933" description="glucan endo-1,3-beta-D-glucosidase" evidence="9">
    <location>
        <begin position="25"/>
        <end position="339"/>
    </location>
</feature>
<comment type="catalytic activity">
    <reaction evidence="1">
        <text>Hydrolysis of (1-&gt;3)-beta-D-glucosidic linkages in (1-&gt;3)-beta-D-glucans.</text>
        <dbReference type="EC" id="3.2.1.39"/>
    </reaction>
</comment>
<evidence type="ECO:0000256" key="4">
    <source>
        <dbReference type="ARBA" id="ARBA00022801"/>
    </source>
</evidence>
<protein>
    <recommendedName>
        <fullName evidence="3">glucan endo-1,3-beta-D-glucosidase</fullName>
        <ecNumber evidence="3">3.2.1.39</ecNumber>
    </recommendedName>
    <alternativeName>
        <fullName evidence="6">(1-&gt;3)-beta-glucan endohydrolase</fullName>
    </alternativeName>
    <alternativeName>
        <fullName evidence="7">Beta-1,3-endoglucanase</fullName>
    </alternativeName>
</protein>
<dbReference type="Gene3D" id="3.20.20.80">
    <property type="entry name" value="Glycosidases"/>
    <property type="match status" value="1"/>
</dbReference>
<comment type="caution">
    <text evidence="10">The sequence shown here is derived from an EMBL/GenBank/DDBJ whole genome shotgun (WGS) entry which is preliminary data.</text>
</comment>
<dbReference type="Proteomes" id="UP001324115">
    <property type="component" value="Unassembled WGS sequence"/>
</dbReference>
<sequence>MTLSKKPVMATLLLLLLITSQGKSVVVQSIGVNYGTIADDLPPATKVIALYKTSGIGKMRIFDPNQATLQALKGSSLSVIVGVVNNDLQGLATSPAAANGWVQTNLSPYLPDVNISYIAAGNEIKPSDPLAQYVGPAMQNLYNTVTSSNLQIKVSTVIDMLLMGNTYPPSLGSFSDNASAYINAITSFLVSTKAPLLANVYPYFAYLSDPTDIKLDYALLHSSGVVVQDGNLGYQNRFDAMMDSLYSALEKIGVANLTVIVTKTGWPSDGGVVATIDNVGTYYKNLISHVNNGTLKRPGPLETYLFAMFDEDQKGPVETEKHFGLFSPTKQPKYQLSFS</sequence>
<comment type="similarity">
    <text evidence="2 8">Belongs to the glycosyl hydrolase 17 family.</text>
</comment>
<dbReference type="InterPro" id="IPR017853">
    <property type="entry name" value="GH"/>
</dbReference>
<dbReference type="GO" id="GO:0005975">
    <property type="term" value="P:carbohydrate metabolic process"/>
    <property type="evidence" value="ECO:0007669"/>
    <property type="project" value="InterPro"/>
</dbReference>
<evidence type="ECO:0000256" key="1">
    <source>
        <dbReference type="ARBA" id="ARBA00000382"/>
    </source>
</evidence>
<evidence type="ECO:0000256" key="2">
    <source>
        <dbReference type="ARBA" id="ARBA00008773"/>
    </source>
</evidence>
<evidence type="ECO:0000313" key="10">
    <source>
        <dbReference type="EMBL" id="KAK4608485.1"/>
    </source>
</evidence>
<dbReference type="EMBL" id="JAXUIC010000001">
    <property type="protein sequence ID" value="KAK4608485.1"/>
    <property type="molecule type" value="Genomic_DNA"/>
</dbReference>
<dbReference type="SUPFAM" id="SSF51445">
    <property type="entry name" value="(Trans)glycosidases"/>
    <property type="match status" value="1"/>
</dbReference>
<evidence type="ECO:0000256" key="7">
    <source>
        <dbReference type="ARBA" id="ARBA00033417"/>
    </source>
</evidence>
<keyword evidence="9" id="KW-0732">Signal</keyword>
<dbReference type="GO" id="GO:0042973">
    <property type="term" value="F:glucan endo-1,3-beta-D-glucosidase activity"/>
    <property type="evidence" value="ECO:0007669"/>
    <property type="project" value="UniProtKB-EC"/>
</dbReference>
<dbReference type="AlphaFoldDB" id="A0AAN7JFB5"/>
<evidence type="ECO:0000256" key="6">
    <source>
        <dbReference type="ARBA" id="ARBA00033335"/>
    </source>
</evidence>
<accession>A0AAN7JFB5</accession>
<dbReference type="InterPro" id="IPR044965">
    <property type="entry name" value="Glyco_hydro_17_plant"/>
</dbReference>
<keyword evidence="11" id="KW-1185">Reference proteome</keyword>
<keyword evidence="5" id="KW-0326">Glycosidase</keyword>
<reference evidence="10 11" key="1">
    <citation type="journal article" date="2023" name="G3 (Bethesda)">
        <title>A haplotype-resolved chromosome-scale genome for Quercus rubra L. provides insights into the genetics of adaptive traits for red oak species.</title>
        <authorList>
            <person name="Kapoor B."/>
            <person name="Jenkins J."/>
            <person name="Schmutz J."/>
            <person name="Zhebentyayeva T."/>
            <person name="Kuelheim C."/>
            <person name="Coggeshall M."/>
            <person name="Heim C."/>
            <person name="Lasky J.R."/>
            <person name="Leites L."/>
            <person name="Islam-Faridi N."/>
            <person name="Romero-Severson J."/>
            <person name="DeLeo V.L."/>
            <person name="Lucas S.M."/>
            <person name="Lazic D."/>
            <person name="Gailing O."/>
            <person name="Carlson J."/>
            <person name="Staton M."/>
        </authorList>
    </citation>
    <scope>NUCLEOTIDE SEQUENCE [LARGE SCALE GENOMIC DNA]</scope>
    <source>
        <strain evidence="10">Pseudo-F2</strain>
    </source>
</reference>
<feature type="signal peptide" evidence="9">
    <location>
        <begin position="1"/>
        <end position="24"/>
    </location>
</feature>
<keyword evidence="4" id="KW-0378">Hydrolase</keyword>
<organism evidence="10 11">
    <name type="scientific">Quercus rubra</name>
    <name type="common">Northern red oak</name>
    <name type="synonym">Quercus borealis</name>
    <dbReference type="NCBI Taxonomy" id="3512"/>
    <lineage>
        <taxon>Eukaryota</taxon>
        <taxon>Viridiplantae</taxon>
        <taxon>Streptophyta</taxon>
        <taxon>Embryophyta</taxon>
        <taxon>Tracheophyta</taxon>
        <taxon>Spermatophyta</taxon>
        <taxon>Magnoliopsida</taxon>
        <taxon>eudicotyledons</taxon>
        <taxon>Gunneridae</taxon>
        <taxon>Pentapetalae</taxon>
        <taxon>rosids</taxon>
        <taxon>fabids</taxon>
        <taxon>Fagales</taxon>
        <taxon>Fagaceae</taxon>
        <taxon>Quercus</taxon>
    </lineage>
</organism>
<dbReference type="PANTHER" id="PTHR32227">
    <property type="entry name" value="GLUCAN ENDO-1,3-BETA-GLUCOSIDASE BG1-RELATED-RELATED"/>
    <property type="match status" value="1"/>
</dbReference>
<evidence type="ECO:0000313" key="11">
    <source>
        <dbReference type="Proteomes" id="UP001324115"/>
    </source>
</evidence>
<dbReference type="InterPro" id="IPR000490">
    <property type="entry name" value="Glyco_hydro_17"/>
</dbReference>
<evidence type="ECO:0000256" key="3">
    <source>
        <dbReference type="ARBA" id="ARBA00012780"/>
    </source>
</evidence>
<dbReference type="Pfam" id="PF00332">
    <property type="entry name" value="Glyco_hydro_17"/>
    <property type="match status" value="1"/>
</dbReference>
<dbReference type="EC" id="3.2.1.39" evidence="3"/>
<proteinExistence type="inferred from homology"/>
<dbReference type="FunFam" id="3.20.20.80:FF:000010">
    <property type="entry name" value="glucan endo-1,3-beta-glucosidase, basic"/>
    <property type="match status" value="1"/>
</dbReference>
<evidence type="ECO:0000256" key="8">
    <source>
        <dbReference type="RuleBase" id="RU004335"/>
    </source>
</evidence>
<evidence type="ECO:0000256" key="5">
    <source>
        <dbReference type="ARBA" id="ARBA00023295"/>
    </source>
</evidence>